<keyword evidence="7" id="KW-0349">Heme</keyword>
<dbReference type="OMA" id="YNCVGQK"/>
<evidence type="ECO:0000313" key="9">
    <source>
        <dbReference type="EMBL" id="KXG49076.1"/>
    </source>
</evidence>
<comment type="cofactor">
    <cofactor evidence="1 7">
        <name>heme</name>
        <dbReference type="ChEBI" id="CHEBI:30413"/>
    </cofactor>
</comment>
<comment type="similarity">
    <text evidence="2">Belongs to the cytochrome P450 family.</text>
</comment>
<dbReference type="GeneID" id="63705959"/>
<evidence type="ECO:0000256" key="7">
    <source>
        <dbReference type="PIRSR" id="PIRSR602401-1"/>
    </source>
</evidence>
<evidence type="ECO:0000256" key="1">
    <source>
        <dbReference type="ARBA" id="ARBA00001971"/>
    </source>
</evidence>
<keyword evidence="4" id="KW-0560">Oxidoreductase</keyword>
<dbReference type="GO" id="GO:0020037">
    <property type="term" value="F:heme binding"/>
    <property type="evidence" value="ECO:0007669"/>
    <property type="project" value="InterPro"/>
</dbReference>
<evidence type="ECO:0000313" key="10">
    <source>
        <dbReference type="Proteomes" id="UP000070168"/>
    </source>
</evidence>
<dbReference type="InterPro" id="IPR036396">
    <property type="entry name" value="Cyt_P450_sf"/>
</dbReference>
<dbReference type="Gene3D" id="1.10.630.10">
    <property type="entry name" value="Cytochrome P450"/>
    <property type="match status" value="1"/>
</dbReference>
<dbReference type="InterPro" id="IPR001128">
    <property type="entry name" value="Cyt_P450"/>
</dbReference>
<feature type="transmembrane region" description="Helical" evidence="8">
    <location>
        <begin position="33"/>
        <end position="57"/>
    </location>
</feature>
<sequence length="586" mass="67547">MATTVKSWSHVLLDIAAGIALHLLVLRHGEWDFVLPVMVVKLIGVCVPLLAIGALLFHNRIDIFWPWLSAVSLRALRVTGSLCMSILIYRWKFHRLRRFPGPLGSRLSTAYIMWKSGTSSNAFEMVAEYHEQYGDFVRVGPAELSIKHPDAIAAIHSSKSSCIKSPWYDILRPHRSVFGTRDRAEHQRRRRVWDHAFRPAALKEYEPSMRACVNQLVEKVSKNAASGTPINMTEWFGCLMFDIIGELAFGETFGTLANEKPHYMMQYLHDSNVSTGIMIRAVWIIMVFRTIPIINRGLQQFLDFSETAMEKRLKVPSPRTDQPRDVFAWLWDDFSAKSPQTIEARQNLIADASLSVFAGRYSGARTPRFNRFCAWDSNLFGDNSDTVAITMTGILYYLMRYPDYQRRLQEEFDQAEDSHDGSDVPDLVKLPLFNGIINESLRLHYAGPSGFPRITPPEGIRVGETFIPGNVNVKVPFYAVFRDERNFKHPDEFIPERWYSRRDLIHHPEVFVPFLMGPYNCVGKNAALMQIRWTMYSLFSRFEAQPLDKDQLQKYWYQRADGFSMGLGPLWTRFKERPEQRSSTSH</sequence>
<organism evidence="9 10">
    <name type="scientific">Penicillium patulum</name>
    <name type="common">Penicillium griseofulvum</name>
    <dbReference type="NCBI Taxonomy" id="5078"/>
    <lineage>
        <taxon>Eukaryota</taxon>
        <taxon>Fungi</taxon>
        <taxon>Dikarya</taxon>
        <taxon>Ascomycota</taxon>
        <taxon>Pezizomycotina</taxon>
        <taxon>Eurotiomycetes</taxon>
        <taxon>Eurotiomycetidae</taxon>
        <taxon>Eurotiales</taxon>
        <taxon>Aspergillaceae</taxon>
        <taxon>Penicillium</taxon>
    </lineage>
</organism>
<dbReference type="PANTHER" id="PTHR24305">
    <property type="entry name" value="CYTOCHROME P450"/>
    <property type="match status" value="1"/>
</dbReference>
<keyword evidence="8" id="KW-0812">Transmembrane</keyword>
<evidence type="ECO:0000256" key="6">
    <source>
        <dbReference type="ARBA" id="ARBA00023033"/>
    </source>
</evidence>
<keyword evidence="8" id="KW-0472">Membrane</keyword>
<dbReference type="CDD" id="cd11061">
    <property type="entry name" value="CYP67-like"/>
    <property type="match status" value="1"/>
</dbReference>
<dbReference type="SUPFAM" id="SSF48264">
    <property type="entry name" value="Cytochrome P450"/>
    <property type="match status" value="1"/>
</dbReference>
<protein>
    <submittedName>
        <fullName evidence="9">Cytochrome P450</fullName>
    </submittedName>
</protein>
<dbReference type="Pfam" id="PF00067">
    <property type="entry name" value="p450"/>
    <property type="match status" value="1"/>
</dbReference>
<dbReference type="InterPro" id="IPR002401">
    <property type="entry name" value="Cyt_P450_E_grp-I"/>
</dbReference>
<feature type="transmembrane region" description="Helical" evidence="8">
    <location>
        <begin position="6"/>
        <end position="26"/>
    </location>
</feature>
<comment type="caution">
    <text evidence="9">The sequence shown here is derived from an EMBL/GenBank/DDBJ whole genome shotgun (WGS) entry which is preliminary data.</text>
</comment>
<feature type="transmembrane region" description="Helical" evidence="8">
    <location>
        <begin position="63"/>
        <end position="89"/>
    </location>
</feature>
<dbReference type="GO" id="GO:0016705">
    <property type="term" value="F:oxidoreductase activity, acting on paired donors, with incorporation or reduction of molecular oxygen"/>
    <property type="evidence" value="ECO:0007669"/>
    <property type="project" value="InterPro"/>
</dbReference>
<dbReference type="PANTHER" id="PTHR24305:SF187">
    <property type="entry name" value="P450, PUTATIVE (EUROFUNG)-RELATED"/>
    <property type="match status" value="1"/>
</dbReference>
<dbReference type="GO" id="GO:0005506">
    <property type="term" value="F:iron ion binding"/>
    <property type="evidence" value="ECO:0007669"/>
    <property type="project" value="InterPro"/>
</dbReference>
<dbReference type="EMBL" id="LHQR01000065">
    <property type="protein sequence ID" value="KXG49076.1"/>
    <property type="molecule type" value="Genomic_DNA"/>
</dbReference>
<dbReference type="GO" id="GO:0004497">
    <property type="term" value="F:monooxygenase activity"/>
    <property type="evidence" value="ECO:0007669"/>
    <property type="project" value="UniProtKB-KW"/>
</dbReference>
<keyword evidence="5 7" id="KW-0408">Iron</keyword>
<evidence type="ECO:0000256" key="2">
    <source>
        <dbReference type="ARBA" id="ARBA00010617"/>
    </source>
</evidence>
<dbReference type="RefSeq" id="XP_040647612.1">
    <property type="nucleotide sequence ID" value="XM_040790659.1"/>
</dbReference>
<dbReference type="InterPro" id="IPR050121">
    <property type="entry name" value="Cytochrome_P450_monoxygenase"/>
</dbReference>
<dbReference type="STRING" id="5078.A0A135LJC5"/>
<proteinExistence type="inferred from homology"/>
<dbReference type="GO" id="GO:0043386">
    <property type="term" value="P:mycotoxin biosynthetic process"/>
    <property type="evidence" value="ECO:0007669"/>
    <property type="project" value="UniProtKB-ARBA"/>
</dbReference>
<evidence type="ECO:0000256" key="4">
    <source>
        <dbReference type="ARBA" id="ARBA00023002"/>
    </source>
</evidence>
<keyword evidence="3 7" id="KW-0479">Metal-binding</keyword>
<accession>A0A135LJC5</accession>
<dbReference type="Proteomes" id="UP000070168">
    <property type="component" value="Unassembled WGS sequence"/>
</dbReference>
<keyword evidence="8" id="KW-1133">Transmembrane helix</keyword>
<dbReference type="AlphaFoldDB" id="A0A135LJC5"/>
<name>A0A135LJC5_PENPA</name>
<evidence type="ECO:0000256" key="8">
    <source>
        <dbReference type="SAM" id="Phobius"/>
    </source>
</evidence>
<dbReference type="OrthoDB" id="6692864at2759"/>
<dbReference type="PRINTS" id="PR00463">
    <property type="entry name" value="EP450I"/>
</dbReference>
<evidence type="ECO:0000256" key="5">
    <source>
        <dbReference type="ARBA" id="ARBA00023004"/>
    </source>
</evidence>
<gene>
    <name evidence="9" type="ORF">PGRI_029460</name>
</gene>
<feature type="binding site" description="axial binding residue" evidence="7">
    <location>
        <position position="521"/>
    </location>
    <ligand>
        <name>heme</name>
        <dbReference type="ChEBI" id="CHEBI:30413"/>
    </ligand>
    <ligandPart>
        <name>Fe</name>
        <dbReference type="ChEBI" id="CHEBI:18248"/>
    </ligandPart>
</feature>
<evidence type="ECO:0000256" key="3">
    <source>
        <dbReference type="ARBA" id="ARBA00022723"/>
    </source>
</evidence>
<reference evidence="9 10" key="1">
    <citation type="journal article" date="2016" name="BMC Genomics">
        <title>Genome sequencing and secondary metabolism of the postharvest pathogen Penicillium griseofulvum.</title>
        <authorList>
            <person name="Banani H."/>
            <person name="Marcet-Houben M."/>
            <person name="Ballester A.R."/>
            <person name="Abbruscato P."/>
            <person name="Gonzalez-Candelas L."/>
            <person name="Gabaldon T."/>
            <person name="Spadaro D."/>
        </authorList>
    </citation>
    <scope>NUCLEOTIDE SEQUENCE [LARGE SCALE GENOMIC DNA]</scope>
    <source>
        <strain evidence="9 10">PG3</strain>
    </source>
</reference>
<keyword evidence="6" id="KW-0503">Monooxygenase</keyword>
<keyword evidence="10" id="KW-1185">Reference proteome</keyword>